<dbReference type="InterPro" id="IPR000014">
    <property type="entry name" value="PAS"/>
</dbReference>
<sequence length="550" mass="59716">MKKNLPVTSRQTEIPPGVTLVSKTDLKGRITYANEAFVEVSGYALDELLNQSHNIVRHPDMPPAAFADMWRTLQQGKPWRGIVKNRCKDGGYYWVDACVVPVKRHDQVTGYMSVRKHAPPDAIAAAQALYHDMAAGRAKPGLRLPAWLGIRSGMRLGTLFVALLMLVGGVLGIGGLKLADDALHQLYHRQLGPVAAIGKITARLGESRATMLEIRLARQRTGQDEALAHQIARLRAHRDEVQALLGQLAVDSGQAPQQTQRLAAALTHYTDEGLQRVEMAAAFDDPEQIDELIRQRVLPLEQAASVAASELRDALDTAARTAYEETLARNARIRAIAIAGILCGLLAVVLAGHMFIRGIVDPLNASIRRLNRIAQGDLQGEIDLSGTGESGQLNHAAAVMQLHLKVMLDEIALAARRIQRHCTTLNTVLYSVTEHSEAQHDRVYAAIRALDAAVAETSDLSERAERLLHLASAEGAAPALADETRELATATRLAAFGAEEVACAMHQVADLIVENRGEAQRAWQASEELKHVASELNGLVDFFAPGKSAQ</sequence>
<dbReference type="Pfam" id="PF02203">
    <property type="entry name" value="TarH"/>
    <property type="match status" value="1"/>
</dbReference>
<evidence type="ECO:0000259" key="10">
    <source>
        <dbReference type="PROSITE" id="PS50885"/>
    </source>
</evidence>
<accession>A0A1I7I8X5</accession>
<dbReference type="Proteomes" id="UP000183656">
    <property type="component" value="Unassembled WGS sequence"/>
</dbReference>
<keyword evidence="7" id="KW-0807">Transducer</keyword>
<organism evidence="11 12">
    <name type="scientific">Paenacidovorax caeni</name>
    <dbReference type="NCBI Taxonomy" id="343013"/>
    <lineage>
        <taxon>Bacteria</taxon>
        <taxon>Pseudomonadati</taxon>
        <taxon>Pseudomonadota</taxon>
        <taxon>Betaproteobacteria</taxon>
        <taxon>Burkholderiales</taxon>
        <taxon>Comamonadaceae</taxon>
        <taxon>Paenacidovorax</taxon>
    </lineage>
</organism>
<dbReference type="GO" id="GO:0007165">
    <property type="term" value="P:signal transduction"/>
    <property type="evidence" value="ECO:0007669"/>
    <property type="project" value="UniProtKB-KW"/>
</dbReference>
<evidence type="ECO:0000256" key="6">
    <source>
        <dbReference type="ARBA" id="ARBA00023136"/>
    </source>
</evidence>
<dbReference type="PANTHER" id="PTHR32089">
    <property type="entry name" value="METHYL-ACCEPTING CHEMOTAXIS PROTEIN MCPB"/>
    <property type="match status" value="1"/>
</dbReference>
<evidence type="ECO:0000256" key="2">
    <source>
        <dbReference type="ARBA" id="ARBA00022475"/>
    </source>
</evidence>
<gene>
    <name evidence="11" type="ORF">SAMN04489707_101513</name>
</gene>
<evidence type="ECO:0000259" key="9">
    <source>
        <dbReference type="PROSITE" id="PS50112"/>
    </source>
</evidence>
<dbReference type="GO" id="GO:0006935">
    <property type="term" value="P:chemotaxis"/>
    <property type="evidence" value="ECO:0007669"/>
    <property type="project" value="InterPro"/>
</dbReference>
<keyword evidence="5 8" id="KW-1133">Transmembrane helix</keyword>
<keyword evidence="2" id="KW-1003">Cell membrane</keyword>
<evidence type="ECO:0000313" key="11">
    <source>
        <dbReference type="EMBL" id="SFU69433.1"/>
    </source>
</evidence>
<comment type="subcellular location">
    <subcellularLocation>
        <location evidence="1">Cell membrane</location>
    </subcellularLocation>
</comment>
<dbReference type="CDD" id="cd00130">
    <property type="entry name" value="PAS"/>
    <property type="match status" value="1"/>
</dbReference>
<evidence type="ECO:0000256" key="1">
    <source>
        <dbReference type="ARBA" id="ARBA00004236"/>
    </source>
</evidence>
<evidence type="ECO:0000256" key="8">
    <source>
        <dbReference type="SAM" id="Phobius"/>
    </source>
</evidence>
<protein>
    <submittedName>
        <fullName evidence="11">Methyl-accepting chemotaxis sensory transducer with Pas/Pac sensor</fullName>
    </submittedName>
</protein>
<dbReference type="STRING" id="343013.SAMN04489707_101513"/>
<evidence type="ECO:0000256" key="4">
    <source>
        <dbReference type="ARBA" id="ARBA00022692"/>
    </source>
</evidence>
<dbReference type="PANTHER" id="PTHR32089:SF112">
    <property type="entry name" value="LYSOZYME-LIKE PROTEIN-RELATED"/>
    <property type="match status" value="1"/>
</dbReference>
<dbReference type="RefSeq" id="WP_054256968.1">
    <property type="nucleotide sequence ID" value="NZ_CYIG01000029.1"/>
</dbReference>
<keyword evidence="4 8" id="KW-0812">Transmembrane</keyword>
<keyword evidence="6 8" id="KW-0472">Membrane</keyword>
<feature type="domain" description="HAMP" evidence="10">
    <location>
        <begin position="357"/>
        <end position="409"/>
    </location>
</feature>
<dbReference type="SUPFAM" id="SSF58104">
    <property type="entry name" value="Methyl-accepting chemotaxis protein (MCP) signaling domain"/>
    <property type="match status" value="1"/>
</dbReference>
<keyword evidence="12" id="KW-1185">Reference proteome</keyword>
<feature type="domain" description="PAS" evidence="9">
    <location>
        <begin position="25"/>
        <end position="60"/>
    </location>
</feature>
<dbReference type="InterPro" id="IPR003122">
    <property type="entry name" value="Tar_rcpt_lig-bd"/>
</dbReference>
<feature type="transmembrane region" description="Helical" evidence="8">
    <location>
        <begin position="335"/>
        <end position="356"/>
    </location>
</feature>
<evidence type="ECO:0000256" key="7">
    <source>
        <dbReference type="ARBA" id="ARBA00023224"/>
    </source>
</evidence>
<proteinExistence type="predicted"/>
<reference evidence="11 12" key="1">
    <citation type="submission" date="2016-10" db="EMBL/GenBank/DDBJ databases">
        <authorList>
            <person name="de Groot N.N."/>
        </authorList>
    </citation>
    <scope>NUCLEOTIDE SEQUENCE [LARGE SCALE GENOMIC DNA]</scope>
    <source>
        <strain evidence="11 12">R-24608</strain>
    </source>
</reference>
<dbReference type="Pfam" id="PF08447">
    <property type="entry name" value="PAS_3"/>
    <property type="match status" value="1"/>
</dbReference>
<dbReference type="PROSITE" id="PS50112">
    <property type="entry name" value="PAS"/>
    <property type="match status" value="1"/>
</dbReference>
<feature type="transmembrane region" description="Helical" evidence="8">
    <location>
        <begin position="159"/>
        <end position="179"/>
    </location>
</feature>
<dbReference type="PROSITE" id="PS50885">
    <property type="entry name" value="HAMP"/>
    <property type="match status" value="1"/>
</dbReference>
<evidence type="ECO:0000313" key="12">
    <source>
        <dbReference type="Proteomes" id="UP000183656"/>
    </source>
</evidence>
<evidence type="ECO:0000256" key="5">
    <source>
        <dbReference type="ARBA" id="ARBA00022989"/>
    </source>
</evidence>
<dbReference type="NCBIfam" id="TIGR00229">
    <property type="entry name" value="sensory_box"/>
    <property type="match status" value="1"/>
</dbReference>
<dbReference type="GO" id="GO:0005886">
    <property type="term" value="C:plasma membrane"/>
    <property type="evidence" value="ECO:0007669"/>
    <property type="project" value="UniProtKB-SubCell"/>
</dbReference>
<evidence type="ECO:0000256" key="3">
    <source>
        <dbReference type="ARBA" id="ARBA00022481"/>
    </source>
</evidence>
<dbReference type="EMBL" id="FPBX01000015">
    <property type="protein sequence ID" value="SFU69433.1"/>
    <property type="molecule type" value="Genomic_DNA"/>
</dbReference>
<dbReference type="Gene3D" id="3.30.450.20">
    <property type="entry name" value="PAS domain"/>
    <property type="match status" value="1"/>
</dbReference>
<name>A0A1I7I8X5_9BURK</name>
<dbReference type="InterPro" id="IPR035965">
    <property type="entry name" value="PAS-like_dom_sf"/>
</dbReference>
<keyword evidence="3" id="KW-0488">Methylation</keyword>
<dbReference type="InterPro" id="IPR003660">
    <property type="entry name" value="HAMP_dom"/>
</dbReference>
<dbReference type="SUPFAM" id="SSF55785">
    <property type="entry name" value="PYP-like sensor domain (PAS domain)"/>
    <property type="match status" value="1"/>
</dbReference>
<dbReference type="InterPro" id="IPR013655">
    <property type="entry name" value="PAS_fold_3"/>
</dbReference>
<dbReference type="AlphaFoldDB" id="A0A1I7I8X5"/>
<dbReference type="OrthoDB" id="9806477at2"/>
<dbReference type="Gene3D" id="1.10.287.950">
    <property type="entry name" value="Methyl-accepting chemotaxis protein"/>
    <property type="match status" value="1"/>
</dbReference>
<dbReference type="Gene3D" id="6.10.340.10">
    <property type="match status" value="1"/>
</dbReference>